<dbReference type="PANTHER" id="PTHR12064">
    <property type="entry name" value="METAL TRANSPORTER CNNM"/>
    <property type="match status" value="1"/>
</dbReference>
<evidence type="ECO:0000313" key="5">
    <source>
        <dbReference type="Proteomes" id="UP000199476"/>
    </source>
</evidence>
<gene>
    <name evidence="4" type="ORF">SAMN04488692_10352</name>
</gene>
<dbReference type="InterPro" id="IPR045095">
    <property type="entry name" value="ACDP"/>
</dbReference>
<dbReference type="PANTHER" id="PTHR12064:SF94">
    <property type="entry name" value="UNEXTENDED PROTEIN"/>
    <property type="match status" value="1"/>
</dbReference>
<protein>
    <recommendedName>
        <fullName evidence="3">CNNM transmembrane domain-containing protein</fullName>
    </recommendedName>
</protein>
<dbReference type="GO" id="GO:0010960">
    <property type="term" value="P:magnesium ion homeostasis"/>
    <property type="evidence" value="ECO:0007669"/>
    <property type="project" value="InterPro"/>
</dbReference>
<keyword evidence="1 2" id="KW-0472">Membrane</keyword>
<dbReference type="STRING" id="321763.SAMN04488692_10352"/>
<organism evidence="4 5">
    <name type="scientific">Halarsenatibacter silvermanii</name>
    <dbReference type="NCBI Taxonomy" id="321763"/>
    <lineage>
        <taxon>Bacteria</taxon>
        <taxon>Bacillati</taxon>
        <taxon>Bacillota</taxon>
        <taxon>Clostridia</taxon>
        <taxon>Halanaerobiales</taxon>
        <taxon>Halarsenatibacteraceae</taxon>
        <taxon>Halarsenatibacter</taxon>
    </lineage>
</organism>
<dbReference type="PROSITE" id="PS51846">
    <property type="entry name" value="CNNM"/>
    <property type="match status" value="1"/>
</dbReference>
<evidence type="ECO:0000313" key="4">
    <source>
        <dbReference type="EMBL" id="SDL28120.1"/>
    </source>
</evidence>
<dbReference type="Proteomes" id="UP000199476">
    <property type="component" value="Unassembled WGS sequence"/>
</dbReference>
<dbReference type="Pfam" id="PF01595">
    <property type="entry name" value="CNNM"/>
    <property type="match status" value="1"/>
</dbReference>
<sequence>MGILVWLAIILCVSQSATLSGLNLAYFNVSKLRLEMEIEQGSRKAKKVLELRKDANFLLVTILWANVSVNVLLPLLTGSVLSGIMAFFFSTVVITIVGEIIPQSYFSRHAVEVGAKFAPLLRFYQILLYPVARPTALLLDRWLGREAISYFREDDIKEMINLHMEAEDTEIEKVEGQGVINLLTLDDLPATAEGEILHPDSIIEMKFNEIMPQFPDIEPQGDDPFLQQLHSSERKWAVLVDEEDQEPRLAVNVDKFIREALFQPEYFRPYHHCHNPILVRDDSTTLGEIIPEFQVNPRHSEDDVVDRDIILVWGEEKKVITGADLLGRLLRGIVKNYEIPQQV</sequence>
<keyword evidence="1 2" id="KW-0812">Transmembrane</keyword>
<keyword evidence="1 2" id="KW-1133">Transmembrane helix</keyword>
<evidence type="ECO:0000259" key="3">
    <source>
        <dbReference type="PROSITE" id="PS51846"/>
    </source>
</evidence>
<dbReference type="InterPro" id="IPR002550">
    <property type="entry name" value="CNNM"/>
</dbReference>
<dbReference type="OrthoDB" id="5470682at2"/>
<keyword evidence="5" id="KW-1185">Reference proteome</keyword>
<dbReference type="EMBL" id="FNGO01000003">
    <property type="protein sequence ID" value="SDL28120.1"/>
    <property type="molecule type" value="Genomic_DNA"/>
</dbReference>
<evidence type="ECO:0000256" key="1">
    <source>
        <dbReference type="PROSITE-ProRule" id="PRU01193"/>
    </source>
</evidence>
<feature type="domain" description="CNNM transmembrane" evidence="3">
    <location>
        <begin position="1"/>
        <end position="173"/>
    </location>
</feature>
<reference evidence="4 5" key="1">
    <citation type="submission" date="2016-10" db="EMBL/GenBank/DDBJ databases">
        <authorList>
            <person name="de Groot N.N."/>
        </authorList>
    </citation>
    <scope>NUCLEOTIDE SEQUENCE [LARGE SCALE GENOMIC DNA]</scope>
    <source>
        <strain evidence="4 5">SLAS-1</strain>
    </source>
</reference>
<dbReference type="GO" id="GO:0016020">
    <property type="term" value="C:membrane"/>
    <property type="evidence" value="ECO:0007669"/>
    <property type="project" value="UniProtKB-UniRule"/>
</dbReference>
<dbReference type="AlphaFoldDB" id="A0A1G9ISG5"/>
<feature type="transmembrane region" description="Helical" evidence="2">
    <location>
        <begin position="55"/>
        <end position="73"/>
    </location>
</feature>
<dbReference type="RefSeq" id="WP_089758197.1">
    <property type="nucleotide sequence ID" value="NZ_FNGO01000003.1"/>
</dbReference>
<name>A0A1G9ISG5_9FIRM</name>
<feature type="transmembrane region" description="Helical" evidence="2">
    <location>
        <begin position="80"/>
        <end position="101"/>
    </location>
</feature>
<accession>A0A1G9ISG5</accession>
<evidence type="ECO:0000256" key="2">
    <source>
        <dbReference type="SAM" id="Phobius"/>
    </source>
</evidence>
<proteinExistence type="predicted"/>